<dbReference type="PANTHER" id="PTHR12215:SF10">
    <property type="entry name" value="L-AMINOADIPATE-SEMIALDEHYDE DEHYDROGENASE-PHOSPHOPANTETHEINYL TRANSFERASE"/>
    <property type="match status" value="1"/>
</dbReference>
<evidence type="ECO:0000313" key="5">
    <source>
        <dbReference type="Proteomes" id="UP000812013"/>
    </source>
</evidence>
<comment type="similarity">
    <text evidence="1">Belongs to the P-Pant transferase superfamily. Gsp/Sfp/HetI/AcpT family.</text>
</comment>
<dbReference type="InterPro" id="IPR050559">
    <property type="entry name" value="P-Pant_transferase_sf"/>
</dbReference>
<reference evidence="4 5" key="1">
    <citation type="submission" date="2019-12" db="EMBL/GenBank/DDBJ databases">
        <title>Genome sequence of Streptomyces bambusae.</title>
        <authorList>
            <person name="Bansal K."/>
            <person name="Choksket S."/>
            <person name="Korpole S."/>
            <person name="Patil P.B."/>
        </authorList>
    </citation>
    <scope>NUCLEOTIDE SEQUENCE [LARGE SCALE GENOMIC DNA]</scope>
    <source>
        <strain evidence="4 5">SK60</strain>
    </source>
</reference>
<dbReference type="GO" id="GO:0016740">
    <property type="term" value="F:transferase activity"/>
    <property type="evidence" value="ECO:0007669"/>
    <property type="project" value="UniProtKB-KW"/>
</dbReference>
<dbReference type="InterPro" id="IPR037143">
    <property type="entry name" value="4-PPantetheinyl_Trfase_dom_sf"/>
</dbReference>
<dbReference type="EMBL" id="WTFF01000214">
    <property type="protein sequence ID" value="MBW5485057.1"/>
    <property type="molecule type" value="Genomic_DNA"/>
</dbReference>
<gene>
    <name evidence="4" type="ORF">GPJ59_25050</name>
</gene>
<evidence type="ECO:0000259" key="3">
    <source>
        <dbReference type="Pfam" id="PF01648"/>
    </source>
</evidence>
<dbReference type="RefSeq" id="WP_219669966.1">
    <property type="nucleotide sequence ID" value="NZ_WTFF01000214.1"/>
</dbReference>
<dbReference type="PANTHER" id="PTHR12215">
    <property type="entry name" value="PHOSPHOPANTETHEINE TRANSFERASE"/>
    <property type="match status" value="1"/>
</dbReference>
<organism evidence="4 5">
    <name type="scientific">Streptomyces bambusae</name>
    <dbReference type="NCBI Taxonomy" id="1550616"/>
    <lineage>
        <taxon>Bacteria</taxon>
        <taxon>Bacillati</taxon>
        <taxon>Actinomycetota</taxon>
        <taxon>Actinomycetes</taxon>
        <taxon>Kitasatosporales</taxon>
        <taxon>Streptomycetaceae</taxon>
        <taxon>Streptomyces</taxon>
    </lineage>
</organism>
<protein>
    <submittedName>
        <fullName evidence="4">4'-phosphopantetheinyl transferase superfamily protein</fullName>
    </submittedName>
</protein>
<feature type="domain" description="4'-phosphopantetheinyl transferase" evidence="3">
    <location>
        <begin position="133"/>
        <end position="214"/>
    </location>
</feature>
<accession>A0ABS6ZBF6</accession>
<dbReference type="SUPFAM" id="SSF56214">
    <property type="entry name" value="4'-phosphopantetheinyl transferase"/>
    <property type="match status" value="2"/>
</dbReference>
<keyword evidence="5" id="KW-1185">Reference proteome</keyword>
<dbReference type="Pfam" id="PF01648">
    <property type="entry name" value="ACPS"/>
    <property type="match status" value="1"/>
</dbReference>
<keyword evidence="2 4" id="KW-0808">Transferase</keyword>
<dbReference type="Gene3D" id="3.90.470.20">
    <property type="entry name" value="4'-phosphopantetheinyl transferase domain"/>
    <property type="match status" value="1"/>
</dbReference>
<dbReference type="Proteomes" id="UP000812013">
    <property type="component" value="Unassembled WGS sequence"/>
</dbReference>
<proteinExistence type="inferred from homology"/>
<comment type="caution">
    <text evidence="4">The sequence shown here is derived from an EMBL/GenBank/DDBJ whole genome shotgun (WGS) entry which is preliminary data.</text>
</comment>
<evidence type="ECO:0000256" key="2">
    <source>
        <dbReference type="ARBA" id="ARBA00022679"/>
    </source>
</evidence>
<sequence length="234" mass="24103">MIAYVSRLDGTAPGFDALADRQGPSVWSLDTTLDVVGGLRVADAAATLDAAERERAGRLLRPGDRHRYLASHLGLRVLLGGVLGVAPEEVELVREDCRCCGEPHGRPAVAGDGVQFSLSHSGDIAYLAVADEPVGVDVEKVPSPAAVADVLPTLHPAETAELRALADAGRPPALARLGARKEAYLKATGAGLAFGVDEPYVGSAPAPAPLPGWSLADLPAPAGYAAAVAVRERD</sequence>
<evidence type="ECO:0000313" key="4">
    <source>
        <dbReference type="EMBL" id="MBW5485057.1"/>
    </source>
</evidence>
<name>A0ABS6ZBF6_9ACTN</name>
<evidence type="ECO:0000256" key="1">
    <source>
        <dbReference type="ARBA" id="ARBA00010990"/>
    </source>
</evidence>
<dbReference type="InterPro" id="IPR008278">
    <property type="entry name" value="4-PPantetheinyl_Trfase_dom"/>
</dbReference>